<keyword evidence="4" id="KW-1185">Reference proteome</keyword>
<evidence type="ECO:0000313" key="4">
    <source>
        <dbReference type="Proteomes" id="UP000319557"/>
    </source>
</evidence>
<evidence type="ECO:0008006" key="5">
    <source>
        <dbReference type="Google" id="ProtNLM"/>
    </source>
</evidence>
<dbReference type="Proteomes" id="UP000319557">
    <property type="component" value="Chromosome"/>
</dbReference>
<dbReference type="AlphaFoldDB" id="A0A517LXV2"/>
<organism evidence="3 4">
    <name type="scientific">Rosistilla ulvae</name>
    <dbReference type="NCBI Taxonomy" id="1930277"/>
    <lineage>
        <taxon>Bacteria</taxon>
        <taxon>Pseudomonadati</taxon>
        <taxon>Planctomycetota</taxon>
        <taxon>Planctomycetia</taxon>
        <taxon>Pirellulales</taxon>
        <taxon>Pirellulaceae</taxon>
        <taxon>Rosistilla</taxon>
    </lineage>
</organism>
<feature type="transmembrane region" description="Helical" evidence="2">
    <location>
        <begin position="324"/>
        <end position="345"/>
    </location>
</feature>
<feature type="transmembrane region" description="Helical" evidence="2">
    <location>
        <begin position="178"/>
        <end position="202"/>
    </location>
</feature>
<accession>A0A517LXV2</accession>
<dbReference type="KEGG" id="ruv:EC9_16100"/>
<reference evidence="3 4" key="1">
    <citation type="submission" date="2019-02" db="EMBL/GenBank/DDBJ databases">
        <title>Deep-cultivation of Planctomycetes and their phenomic and genomic characterization uncovers novel biology.</title>
        <authorList>
            <person name="Wiegand S."/>
            <person name="Jogler M."/>
            <person name="Boedeker C."/>
            <person name="Pinto D."/>
            <person name="Vollmers J."/>
            <person name="Rivas-Marin E."/>
            <person name="Kohn T."/>
            <person name="Peeters S.H."/>
            <person name="Heuer A."/>
            <person name="Rast P."/>
            <person name="Oberbeckmann S."/>
            <person name="Bunk B."/>
            <person name="Jeske O."/>
            <person name="Meyerdierks A."/>
            <person name="Storesund J.E."/>
            <person name="Kallscheuer N."/>
            <person name="Luecker S."/>
            <person name="Lage O.M."/>
            <person name="Pohl T."/>
            <person name="Merkel B.J."/>
            <person name="Hornburger P."/>
            <person name="Mueller R.-W."/>
            <person name="Bruemmer F."/>
            <person name="Labrenz M."/>
            <person name="Spormann A.M."/>
            <person name="Op den Camp H."/>
            <person name="Overmann J."/>
            <person name="Amann R."/>
            <person name="Jetten M.S.M."/>
            <person name="Mascher T."/>
            <person name="Medema M.H."/>
            <person name="Devos D.P."/>
            <person name="Kaster A.-K."/>
            <person name="Ovreas L."/>
            <person name="Rohde M."/>
            <person name="Galperin M.Y."/>
            <person name="Jogler C."/>
        </authorList>
    </citation>
    <scope>NUCLEOTIDE SEQUENCE [LARGE SCALE GENOMIC DNA]</scope>
    <source>
        <strain evidence="3 4">EC9</strain>
    </source>
</reference>
<keyword evidence="2" id="KW-0472">Membrane</keyword>
<keyword evidence="2" id="KW-1133">Transmembrane helix</keyword>
<name>A0A517LXV2_9BACT</name>
<sequence length="378" mass="41301">MPDILSNEFSEPGFLKRLRNWRDAMPWLVLAQCLQSATSIVALILALAALFLGSWGAFALERTIEHRDYEAFPDCAALPVRVPLTGSPNLLPAELSQVRGPSVVGVQMYLTSPIRQLAIEQRDPLVFGLRLLQQFWLFAVWILPAGFVMRAAALNVAGRERMSTPDALKLVLKRSPSFLSGVTLTLGFMLICLTYFLLLGFVDRIPAVGTILATAGGLLGLPILFIAGILLFGSLLAFPLMWSSVVVEPHADGFDAASRGFEYIIQRPFRFAAYVVMVWLLSIVIANLLSGIFSSGLALASTAFGLTAAADSHLPLAVQTIAQHIPTAIAFNLFWAFSVGIYLLLRRDANHQDIEEVWEPPQPPAKPLPDLDLPENPA</sequence>
<feature type="transmembrane region" description="Helical" evidence="2">
    <location>
        <begin position="27"/>
        <end position="52"/>
    </location>
</feature>
<proteinExistence type="predicted"/>
<gene>
    <name evidence="3" type="ORF">EC9_16100</name>
</gene>
<dbReference type="OrthoDB" id="253333at2"/>
<protein>
    <recommendedName>
        <fullName evidence="5">Glycerophosphoryl diester phosphodiesterase membrane domain-containing protein</fullName>
    </recommendedName>
</protein>
<feature type="region of interest" description="Disordered" evidence="1">
    <location>
        <begin position="355"/>
        <end position="378"/>
    </location>
</feature>
<dbReference type="RefSeq" id="WP_145343793.1">
    <property type="nucleotide sequence ID" value="NZ_CP036261.1"/>
</dbReference>
<feature type="transmembrane region" description="Helical" evidence="2">
    <location>
        <begin position="271"/>
        <end position="304"/>
    </location>
</feature>
<feature type="transmembrane region" description="Helical" evidence="2">
    <location>
        <begin position="208"/>
        <end position="232"/>
    </location>
</feature>
<feature type="transmembrane region" description="Helical" evidence="2">
    <location>
        <begin position="135"/>
        <end position="157"/>
    </location>
</feature>
<evidence type="ECO:0000256" key="2">
    <source>
        <dbReference type="SAM" id="Phobius"/>
    </source>
</evidence>
<evidence type="ECO:0000256" key="1">
    <source>
        <dbReference type="SAM" id="MobiDB-lite"/>
    </source>
</evidence>
<dbReference type="EMBL" id="CP036261">
    <property type="protein sequence ID" value="QDS87432.1"/>
    <property type="molecule type" value="Genomic_DNA"/>
</dbReference>
<keyword evidence="2" id="KW-0812">Transmembrane</keyword>
<evidence type="ECO:0000313" key="3">
    <source>
        <dbReference type="EMBL" id="QDS87432.1"/>
    </source>
</evidence>